<name>A0ABY6Y832_9BURK</name>
<organism evidence="1 2">
    <name type="scientific">Burkholderia aenigmatica</name>
    <dbReference type="NCBI Taxonomy" id="2015348"/>
    <lineage>
        <taxon>Bacteria</taxon>
        <taxon>Pseudomonadati</taxon>
        <taxon>Pseudomonadota</taxon>
        <taxon>Betaproteobacteria</taxon>
        <taxon>Burkholderiales</taxon>
        <taxon>Burkholderiaceae</taxon>
        <taxon>Burkholderia</taxon>
        <taxon>Burkholderia cepacia complex</taxon>
    </lineage>
</organism>
<reference evidence="1 2" key="1">
    <citation type="submission" date="2019-09" db="EMBL/GenBank/DDBJ databases">
        <authorList>
            <person name="Depoorter E."/>
        </authorList>
    </citation>
    <scope>NUCLEOTIDE SEQUENCE [LARGE SCALE GENOMIC DNA]</scope>
    <source>
        <strain evidence="1 2">R-17378</strain>
    </source>
</reference>
<dbReference type="Proteomes" id="UP000494120">
    <property type="component" value="Unassembled WGS sequence"/>
</dbReference>
<protein>
    <submittedName>
        <fullName evidence="1">Nucleobase:cation symporter</fullName>
    </submittedName>
</protein>
<evidence type="ECO:0000313" key="2">
    <source>
        <dbReference type="Proteomes" id="UP000494120"/>
    </source>
</evidence>
<keyword evidence="2" id="KW-1185">Reference proteome</keyword>
<dbReference type="EMBL" id="CABVQG010000043">
    <property type="protein sequence ID" value="VWD32185.1"/>
    <property type="molecule type" value="Genomic_DNA"/>
</dbReference>
<evidence type="ECO:0000313" key="1">
    <source>
        <dbReference type="EMBL" id="VWD32185.1"/>
    </source>
</evidence>
<sequence length="191" mass="20149">MRPDVARATTLPARAGARVALHRSTMRSPGRCRYVVTWLTNGVCRRPLPAVRPSRAKPLFVASIASEKHSGNSVIALVTTLARLAYAMPAAVVDNTALVVFAMIGVMDIRLLVSIDLHARANQFTLATTSVVGLAPIVVPNLYRQFGSPVQIVRGNGMAAIATEPTLAALARLSEQVITTAIAASSPSRGA</sequence>
<proteinExistence type="predicted"/>
<comment type="caution">
    <text evidence="1">The sequence shown here is derived from an EMBL/GenBank/DDBJ whole genome shotgun (WGS) entry which is preliminary data.</text>
</comment>
<gene>
    <name evidence="1" type="ORF">BLA17378_07407</name>
</gene>
<accession>A0ABY6Y832</accession>